<evidence type="ECO:0000313" key="2">
    <source>
        <dbReference type="EMBL" id="KKN69044.1"/>
    </source>
</evidence>
<comment type="caution">
    <text evidence="2">The sequence shown here is derived from an EMBL/GenBank/DDBJ whole genome shotgun (WGS) entry which is preliminary data.</text>
</comment>
<feature type="region of interest" description="Disordered" evidence="1">
    <location>
        <begin position="1202"/>
        <end position="1237"/>
    </location>
</feature>
<organism evidence="2">
    <name type="scientific">marine sediment metagenome</name>
    <dbReference type="NCBI Taxonomy" id="412755"/>
    <lineage>
        <taxon>unclassified sequences</taxon>
        <taxon>metagenomes</taxon>
        <taxon>ecological metagenomes</taxon>
    </lineage>
</organism>
<proteinExistence type="predicted"/>
<dbReference type="EMBL" id="LAZR01000434">
    <property type="protein sequence ID" value="KKN69044.1"/>
    <property type="molecule type" value="Genomic_DNA"/>
</dbReference>
<sequence>MAHTLTRSLFDKLRQRDDEERRAREVRQQAGFFRRFGRQDNAIGRAAGELFPLGLNYERARLEDPSLRPKKFVLGLQEMAFRGELTEPSPGMEQRGVPPPDLAFGPTTAEEAFAVFQTGQAVGQENLSPEENERFQQMIQDEASLRQAVQQQAAGAEFEQRGLEEAVRERQQGLPTISPETGLLQPALPLGAQPILADVRRQVELGGLAPEEAQEAFESQLNELQRGNVQAQPGLLTIPEEDLGFLGPAAGPVSREISAVTSPFGIAAIGAAPFLLGPRLAAAELGVGSAGALGLGTAGEVAGVPEPVQIGLEVGGGLLPAGALGAAATRIPGRVPREAAGEVDILTRLQEPRLTGETTVARPAAEAARPAAREGAEVAEAVAADPVEALLRGREAEAKAALAAKEAGPPPGPAPVVEKVTDIIKRAKLLGPEQEALRTQELGRRAGALEEAARATTGRARLPAMLAQMKGELPRLRFEAPERVLSIGEQDELADIVEGFFVARPARGALDRLPATIGLETALKGGIPADHQIAVLEEIFGEGFVNAIQRKRPLTPKLFDELGEGLNIPRTLLASTDHSMPLRQSAILTMDPTLARETSAAMKASIEAGGSTRIARELDDAMRATEEFVWLEEAGTEFVNFGGRGTAATRVEGFMAGEKTYIGRLLRTVVPTIRPSERMAATYQNQLRLTVGTKWRRSMESAGTMTPQAKRDLGELINVLTGRASIPQALEKWSPILNGLMFSVKLNLARVKTPFMLFDPRTPAAVRKIAARELATFLAMGTGIMMAVKHGGLADVETDPRSTDVMKIKSGPSRLDFWGGFQPYYRFIAQAVTGERKTATGEIQDVDLMDATVRFAQGKAAPNVGAALDIWRGETMIGEEVPMTWAGLGSEAQRKLVPLFVQDVIDAYKEQGISGIPLAAPGFFGVNVQSYTPFNVKMEQIIANDLLEGTLQGEYDPVPKRMGELDNSDQEIFEKAHPDLMEELARFQERGFAKGEPRSVFSEVLEQGRTILTDELDRIQDKGRAGGYGDMSERENISTFWDAIRQKESEKAGIFPAVELTWPDVVAQMREREPFSEPQRLEAAFFDLQDRHPNRETDEEWDAYEQDRARTFTDAQWKQIQTERAVGQHDLQRQHDFLTTVITDSEYYDVPEGRGQSRQRERMRRQSPALDAALFLLGRIATLKTAKARSIVQRDSQEIWGTAATPAPTGPFSPLQPGGFEPLQPGGFESLQPLGVP</sequence>
<name>A0A0F9SQ51_9ZZZZ</name>
<evidence type="ECO:0008006" key="3">
    <source>
        <dbReference type="Google" id="ProtNLM"/>
    </source>
</evidence>
<evidence type="ECO:0000256" key="1">
    <source>
        <dbReference type="SAM" id="MobiDB-lite"/>
    </source>
</evidence>
<protein>
    <recommendedName>
        <fullName evidence="3">Large polyvalent protein associated domain-containing protein</fullName>
    </recommendedName>
</protein>
<accession>A0A0F9SQ51</accession>
<dbReference type="AlphaFoldDB" id="A0A0F9SQ51"/>
<reference evidence="2" key="1">
    <citation type="journal article" date="2015" name="Nature">
        <title>Complex archaea that bridge the gap between prokaryotes and eukaryotes.</title>
        <authorList>
            <person name="Spang A."/>
            <person name="Saw J.H."/>
            <person name="Jorgensen S.L."/>
            <person name="Zaremba-Niedzwiedzka K."/>
            <person name="Martijn J."/>
            <person name="Lind A.E."/>
            <person name="van Eijk R."/>
            <person name="Schleper C."/>
            <person name="Guy L."/>
            <person name="Ettema T.J."/>
        </authorList>
    </citation>
    <scope>NUCLEOTIDE SEQUENCE</scope>
</reference>
<gene>
    <name evidence="2" type="ORF">LCGC14_0445160</name>
</gene>